<comment type="caution">
    <text evidence="3">The sequence shown here is derived from an EMBL/GenBank/DDBJ whole genome shotgun (WGS) entry which is preliminary data.</text>
</comment>
<feature type="region of interest" description="Disordered" evidence="2">
    <location>
        <begin position="1097"/>
        <end position="1117"/>
    </location>
</feature>
<evidence type="ECO:0000313" key="3">
    <source>
        <dbReference type="EMBL" id="CAE6916285.1"/>
    </source>
</evidence>
<keyword evidence="1" id="KW-0233">DNA recombination</keyword>
<gene>
    <name evidence="3" type="primary">GDCSH</name>
    <name evidence="3" type="ORF">SNAT2548_LOCUS291</name>
</gene>
<dbReference type="GO" id="GO:0006310">
    <property type="term" value="P:DNA recombination"/>
    <property type="evidence" value="ECO:0007669"/>
    <property type="project" value="UniProtKB-KW"/>
</dbReference>
<accession>A0A812GED3</accession>
<proteinExistence type="predicted"/>
<dbReference type="SUPFAM" id="SSF56349">
    <property type="entry name" value="DNA breaking-rejoining enzymes"/>
    <property type="match status" value="1"/>
</dbReference>
<evidence type="ECO:0000256" key="2">
    <source>
        <dbReference type="SAM" id="MobiDB-lite"/>
    </source>
</evidence>
<organism evidence="3 4">
    <name type="scientific">Symbiodinium natans</name>
    <dbReference type="NCBI Taxonomy" id="878477"/>
    <lineage>
        <taxon>Eukaryota</taxon>
        <taxon>Sar</taxon>
        <taxon>Alveolata</taxon>
        <taxon>Dinophyceae</taxon>
        <taxon>Suessiales</taxon>
        <taxon>Symbiodiniaceae</taxon>
        <taxon>Symbiodinium</taxon>
    </lineage>
</organism>
<dbReference type="GO" id="GO:0003677">
    <property type="term" value="F:DNA binding"/>
    <property type="evidence" value="ECO:0007669"/>
    <property type="project" value="InterPro"/>
</dbReference>
<dbReference type="Gene3D" id="1.10.443.10">
    <property type="entry name" value="Intergrase catalytic core"/>
    <property type="match status" value="1"/>
</dbReference>
<keyword evidence="4" id="KW-1185">Reference proteome</keyword>
<name>A0A812GED3_9DINO</name>
<sequence length="1466" mass="165829">MSWRPDSKADAWHEFSIRSPSLRRRHGDPFPLPRLPPHFCSQGSERNEQLRRVDCSLRSLNTLAAASNDKAIFPGLPLTAVQKWILSDVSRRVLLYGNCPDNVTEESALQELNQRANLYNQESVSLASCDLSKVKILQRRLCPQNARDLAPPEVRGYIDYFEDLVERPRQEQQALAESGVLVEPYWDPALRHDRGLRIDLYRALHRCQLLDFCLRRRARAGIFMVKKKDGMQRLIIDARQANAFQRTPPTTRLGTPASLTSLDLSPDTLVANGCGGLLGRDEAGKIQVSAEAGDVGDCFYNFVVPSLSKWFAFDDSFSGDELAELGLHPGDIFDDELGYTRPLQPGERVFAAFRGVPMGWSWALFLANEIVSYQASLSSARPGEDEVRDRRPAPPVKPGLPVVGIYVDNVHTFGGQYGDAGRRMGHISERFADLGIPFTVDNVEPDLCLDSLGLFLDFRDGATARSKTERAWKLWKATRGLLRRRRVSGRVLRVWLGLINFHFQLFRPALASLSVVYRFMSEHLDHRAPLWPSVRREMKVAMGLIFLIEWDMGAPCCNEVHIGDSSDRGYSLMTTSASTNEIRRALQHRERWRFAQGDPATQPVGPPCDGRQDHSGDRYFGSVPNAGVGRGTSYGQELASRIDLAYQDPNFIRRRGRPFGNTKKEARTVISAVGIPELEQCWDIPDRWTLLVARAWKHTAEHINIKEARVCLMGLRRLCRSTQNMGTNALSISDNLVSCLVFEKGRSSSKALNRLCRRAAAYQLGCRIQWRLRHIPTGRNIADGPSRLWGPDFPRHGQRERVHFDLGDLPKNGHFDLHSFELGRGQLGPVSSSRCSTGGDSVLGRRIDVSCPPRSFLEIFSGTARLTRAIDEAGLRVLPDIEVAKGNSFNLLNPKTQSFIITLLEKGLVWCIHFGTPCTVWSRARRNIKNVRRAHEKERAGVVLALFTARAIRVCLRLGIFFTLENPQSSRLWDFGPIKDIFKHRGVFFFTTHMCAWGSAYKKPTSILTNLEQLCRLQAKCNKGHKHVPLRGIEAVYVDGKATSRNRTAGAGAYPHLLCAAWARELRAIAPSEAWGAPCREDTLDLLHGLEAASLRVQRRDQQPAHGPVRQDDSGTDGDRKYLLSAARYIQTHPVIFGHFTAFDIARLAGYNKVRLRAQKVTQKTLDSYQRHIADFEEWARGKHVRVTQRNLDKHVTNYITELSEDEEHLPNTGAYLIYGLQLLRNMGPKKDFLPNSKEALAGWRKQNPGCMRLPVPEEFVFDLATHAIENNALDIALEILIQYDTYMRPSECIGLTLRHLGRPRGARYKHWAIVVAPSALGEVTKTGDSDDSVLLAELGDRDWLREAMTLWVARCVDSLFPNLSLARLEAWCRNACHKLKYKSICIMPHILRHSGASNDVFHRRRDLQQVQKRGRWRARQSVARYEKHALLQKRWDEADPKRLASIRSRSQQLPALLVDRLRHSS</sequence>
<feature type="compositionally biased region" description="Basic and acidic residues" evidence="2">
    <location>
        <begin position="1098"/>
        <end position="1117"/>
    </location>
</feature>
<dbReference type="OrthoDB" id="438530at2759"/>
<dbReference type="Proteomes" id="UP000604046">
    <property type="component" value="Unassembled WGS sequence"/>
</dbReference>
<dbReference type="GO" id="GO:0015074">
    <property type="term" value="P:DNA integration"/>
    <property type="evidence" value="ECO:0007669"/>
    <property type="project" value="InterPro"/>
</dbReference>
<evidence type="ECO:0000313" key="4">
    <source>
        <dbReference type="Proteomes" id="UP000604046"/>
    </source>
</evidence>
<protein>
    <submittedName>
        <fullName evidence="3">GDCSH protein</fullName>
    </submittedName>
</protein>
<dbReference type="EMBL" id="CAJNDS010000012">
    <property type="protein sequence ID" value="CAE6916285.1"/>
    <property type="molecule type" value="Genomic_DNA"/>
</dbReference>
<reference evidence="3" key="1">
    <citation type="submission" date="2021-02" db="EMBL/GenBank/DDBJ databases">
        <authorList>
            <person name="Dougan E. K."/>
            <person name="Rhodes N."/>
            <person name="Thang M."/>
            <person name="Chan C."/>
        </authorList>
    </citation>
    <scope>NUCLEOTIDE SEQUENCE</scope>
</reference>
<evidence type="ECO:0000256" key="1">
    <source>
        <dbReference type="ARBA" id="ARBA00023172"/>
    </source>
</evidence>
<dbReference type="InterPro" id="IPR013762">
    <property type="entry name" value="Integrase-like_cat_sf"/>
</dbReference>
<dbReference type="InterPro" id="IPR011010">
    <property type="entry name" value="DNA_brk_join_enz"/>
</dbReference>